<name>A0A4Z1IC04_9HELO</name>
<evidence type="ECO:0000313" key="1">
    <source>
        <dbReference type="EMBL" id="TGO59169.1"/>
    </source>
</evidence>
<dbReference type="AlphaFoldDB" id="A0A4Z1IC04"/>
<dbReference type="EMBL" id="PQXN01000047">
    <property type="protein sequence ID" value="TGO59169.1"/>
    <property type="molecule type" value="Genomic_DNA"/>
</dbReference>
<comment type="caution">
    <text evidence="1">The sequence shown here is derived from an EMBL/GenBank/DDBJ whole genome shotgun (WGS) entry which is preliminary data.</text>
</comment>
<dbReference type="Proteomes" id="UP000297527">
    <property type="component" value="Unassembled WGS sequence"/>
</dbReference>
<sequence length="63" mass="6981">MVPGKNRVVEGVGDPMALARALPPGQLYRYKDFGFVTLVKLCFDFWGNGRSAISIQALQVLRL</sequence>
<keyword evidence="2" id="KW-1185">Reference proteome</keyword>
<evidence type="ECO:0000313" key="2">
    <source>
        <dbReference type="Proteomes" id="UP000297527"/>
    </source>
</evidence>
<gene>
    <name evidence="1" type="ORF">BCON_0047g00070</name>
</gene>
<dbReference type="OrthoDB" id="10396939at2759"/>
<reference evidence="1 2" key="1">
    <citation type="submission" date="2017-12" db="EMBL/GenBank/DDBJ databases">
        <title>Comparative genomics of Botrytis spp.</title>
        <authorList>
            <person name="Valero-Jimenez C.A."/>
            <person name="Tapia P."/>
            <person name="Veloso J."/>
            <person name="Silva-Moreno E."/>
            <person name="Staats M."/>
            <person name="Valdes J.H."/>
            <person name="Van Kan J.A.L."/>
        </authorList>
    </citation>
    <scope>NUCLEOTIDE SEQUENCE [LARGE SCALE GENOMIC DNA]</scope>
    <source>
        <strain evidence="1 2">MUCL11595</strain>
    </source>
</reference>
<organism evidence="1 2">
    <name type="scientific">Botryotinia convoluta</name>
    <dbReference type="NCBI Taxonomy" id="54673"/>
    <lineage>
        <taxon>Eukaryota</taxon>
        <taxon>Fungi</taxon>
        <taxon>Dikarya</taxon>
        <taxon>Ascomycota</taxon>
        <taxon>Pezizomycotina</taxon>
        <taxon>Leotiomycetes</taxon>
        <taxon>Helotiales</taxon>
        <taxon>Sclerotiniaceae</taxon>
        <taxon>Botryotinia</taxon>
    </lineage>
</organism>
<accession>A0A4Z1IC04</accession>
<proteinExistence type="predicted"/>
<protein>
    <submittedName>
        <fullName evidence="1">Uncharacterized protein</fullName>
    </submittedName>
</protein>